<feature type="domain" description="Polymerase/histidinol phosphatase N-terminal" evidence="1">
    <location>
        <begin position="33"/>
        <end position="103"/>
    </location>
</feature>
<keyword evidence="3" id="KW-1185">Reference proteome</keyword>
<dbReference type="PANTHER" id="PTHR42924">
    <property type="entry name" value="EXONUCLEASE"/>
    <property type="match status" value="1"/>
</dbReference>
<dbReference type="Proteomes" id="UP000248857">
    <property type="component" value="Unassembled WGS sequence"/>
</dbReference>
<dbReference type="EC" id="3.1.13.-" evidence="2"/>
<dbReference type="InterPro" id="IPR004013">
    <property type="entry name" value="PHP_dom"/>
</dbReference>
<evidence type="ECO:0000259" key="1">
    <source>
        <dbReference type="SMART" id="SM00481"/>
    </source>
</evidence>
<dbReference type="EMBL" id="PQWO01000019">
    <property type="protein sequence ID" value="PZD71288.1"/>
    <property type="molecule type" value="Genomic_DNA"/>
</dbReference>
<dbReference type="SMART" id="SM00481">
    <property type="entry name" value="POLIIIAc"/>
    <property type="match status" value="1"/>
</dbReference>
<proteinExistence type="predicted"/>
<dbReference type="AlphaFoldDB" id="A0A2W1JBG1"/>
<dbReference type="Gene3D" id="3.20.20.140">
    <property type="entry name" value="Metal-dependent hydrolases"/>
    <property type="match status" value="1"/>
</dbReference>
<reference evidence="2 3" key="1">
    <citation type="journal article" date="2018" name="Sci. Rep.">
        <title>A novel species of the marine cyanobacterium Acaryochloris with a unique pigment content and lifestyle.</title>
        <authorList>
            <person name="Partensky F."/>
            <person name="Six C."/>
            <person name="Ratin M."/>
            <person name="Garczarek L."/>
            <person name="Vaulot D."/>
            <person name="Probert I."/>
            <person name="Calteau A."/>
            <person name="Gourvil P."/>
            <person name="Marie D."/>
            <person name="Grebert T."/>
            <person name="Bouchier C."/>
            <person name="Le Panse S."/>
            <person name="Gachenot M."/>
            <person name="Rodriguez F."/>
            <person name="Garrido J.L."/>
        </authorList>
    </citation>
    <scope>NUCLEOTIDE SEQUENCE [LARGE SCALE GENOMIC DNA]</scope>
    <source>
        <strain evidence="2 3">RCC1774</strain>
    </source>
</reference>
<dbReference type="InterPro" id="IPR016195">
    <property type="entry name" value="Pol/histidinol_Pase-like"/>
</dbReference>
<dbReference type="GO" id="GO:0035312">
    <property type="term" value="F:5'-3' DNA exonuclease activity"/>
    <property type="evidence" value="ECO:0007669"/>
    <property type="project" value="TreeGrafter"/>
</dbReference>
<dbReference type="RefSeq" id="WP_110988228.1">
    <property type="nucleotide sequence ID" value="NZ_CAWNWM010000019.1"/>
</dbReference>
<protein>
    <submittedName>
        <fullName evidence="2">5'-3' exoribonuclease</fullName>
        <ecNumber evidence="2">3.1.13.-</ecNumber>
    </submittedName>
</protein>
<dbReference type="InterPro" id="IPR052018">
    <property type="entry name" value="PHP_domain"/>
</dbReference>
<comment type="caution">
    <text evidence="2">The sequence shown here is derived from an EMBL/GenBank/DDBJ whole genome shotgun (WGS) entry which is preliminary data.</text>
</comment>
<dbReference type="OrthoDB" id="9804333at2"/>
<evidence type="ECO:0000313" key="3">
    <source>
        <dbReference type="Proteomes" id="UP000248857"/>
    </source>
</evidence>
<dbReference type="PANTHER" id="PTHR42924:SF3">
    <property type="entry name" value="POLYMERASE_HISTIDINOL PHOSPHATASE N-TERMINAL DOMAIN-CONTAINING PROTEIN"/>
    <property type="match status" value="1"/>
</dbReference>
<name>A0A2W1JBG1_9CYAN</name>
<dbReference type="SUPFAM" id="SSF89550">
    <property type="entry name" value="PHP domain-like"/>
    <property type="match status" value="1"/>
</dbReference>
<dbReference type="CDD" id="cd07438">
    <property type="entry name" value="PHP_HisPPase_AMP"/>
    <property type="match status" value="1"/>
</dbReference>
<dbReference type="GO" id="GO:0004534">
    <property type="term" value="F:5'-3' RNA exonuclease activity"/>
    <property type="evidence" value="ECO:0007669"/>
    <property type="project" value="TreeGrafter"/>
</dbReference>
<gene>
    <name evidence="2" type="primary">yciV_2</name>
    <name evidence="2" type="ORF">C1752_07286</name>
</gene>
<accession>A0A2W1JBG1</accession>
<sequence>MSSIAVIDAFQAAQPSLVDIFQTIDGQSCPYRYNFHLHTCCSDGQLPPEALMEQATMLKLEGLAITDHHSIEGYQAAAQWLQHQPVDQVLPHLWIGVEITARLAQTEVHVLAYGFEAETPALQPYLQGHRVEGELGQAESVINAIHRSGGLAVLAHPVRYRKSPEDLTVAAVALGIDGLETYYCYKSNDPWRPSPVQTRLVQQLAEQYDLLQTCGTDTHGLDIQQRR</sequence>
<dbReference type="InterPro" id="IPR003141">
    <property type="entry name" value="Pol/His_phosphatase_N"/>
</dbReference>
<keyword evidence="2" id="KW-0378">Hydrolase</keyword>
<evidence type="ECO:0000313" key="2">
    <source>
        <dbReference type="EMBL" id="PZD71288.1"/>
    </source>
</evidence>
<organism evidence="2 3">
    <name type="scientific">Acaryochloris thomasi RCC1774</name>
    <dbReference type="NCBI Taxonomy" id="1764569"/>
    <lineage>
        <taxon>Bacteria</taxon>
        <taxon>Bacillati</taxon>
        <taxon>Cyanobacteriota</taxon>
        <taxon>Cyanophyceae</taxon>
        <taxon>Acaryochloridales</taxon>
        <taxon>Acaryochloridaceae</taxon>
        <taxon>Acaryochloris</taxon>
        <taxon>Acaryochloris thomasi</taxon>
    </lineage>
</organism>
<dbReference type="Pfam" id="PF02811">
    <property type="entry name" value="PHP"/>
    <property type="match status" value="1"/>
</dbReference>